<dbReference type="InterPro" id="IPR023696">
    <property type="entry name" value="Ureohydrolase_dom_sf"/>
</dbReference>
<dbReference type="OrthoDB" id="9992747at2759"/>
<evidence type="ECO:0000313" key="7">
    <source>
        <dbReference type="Proteomes" id="UP000023152"/>
    </source>
</evidence>
<evidence type="ECO:0000256" key="1">
    <source>
        <dbReference type="ARBA" id="ARBA00022723"/>
    </source>
</evidence>
<evidence type="ECO:0000256" key="3">
    <source>
        <dbReference type="ARBA" id="ARBA00023211"/>
    </source>
</evidence>
<keyword evidence="3" id="KW-0464">Manganese</keyword>
<dbReference type="GO" id="GO:0030145">
    <property type="term" value="F:manganese ion binding"/>
    <property type="evidence" value="ECO:0007669"/>
    <property type="project" value="TreeGrafter"/>
</dbReference>
<dbReference type="Pfam" id="PF00491">
    <property type="entry name" value="Arginase"/>
    <property type="match status" value="1"/>
</dbReference>
<dbReference type="AlphaFoldDB" id="X6MUS8"/>
<evidence type="ECO:0000313" key="6">
    <source>
        <dbReference type="EMBL" id="ETO17753.1"/>
    </source>
</evidence>
<evidence type="ECO:0000256" key="4">
    <source>
        <dbReference type="PROSITE-ProRule" id="PRU00742"/>
    </source>
</evidence>
<comment type="similarity">
    <text evidence="4 5">Belongs to the arginase family.</text>
</comment>
<keyword evidence="7" id="KW-1185">Reference proteome</keyword>
<name>X6MUS8_RETFI</name>
<dbReference type="Proteomes" id="UP000023152">
    <property type="component" value="Unassembled WGS sequence"/>
</dbReference>
<dbReference type="GO" id="GO:0004053">
    <property type="term" value="F:arginase activity"/>
    <property type="evidence" value="ECO:0007669"/>
    <property type="project" value="UniProtKB-ARBA"/>
</dbReference>
<dbReference type="PROSITE" id="PS51409">
    <property type="entry name" value="ARGINASE_2"/>
    <property type="match status" value="1"/>
</dbReference>
<dbReference type="GO" id="GO:0005634">
    <property type="term" value="C:nucleus"/>
    <property type="evidence" value="ECO:0007669"/>
    <property type="project" value="TreeGrafter"/>
</dbReference>
<dbReference type="PANTHER" id="PTHR43782">
    <property type="entry name" value="ARGINASE"/>
    <property type="match status" value="1"/>
</dbReference>
<sequence length="168" mass="18675">MVAALLLKLFVPQGPTFDWLKKVPPLKASNLVYIGLRDVDVGEKFLLKEHNIRAFSMFDVDQYGIGEVMKRTEEYLDSSKKGHTPVHLTFDIDALDPFYAPATGTAVRGGLTYREAHFVCEYLSQWDRLVAMDVVEVNPHVCIDAADETAKCATSLIGSALGESILLR</sequence>
<dbReference type="Gene3D" id="3.40.800.10">
    <property type="entry name" value="Ureohydrolase domain"/>
    <property type="match status" value="1"/>
</dbReference>
<organism evidence="6 7">
    <name type="scientific">Reticulomyxa filosa</name>
    <dbReference type="NCBI Taxonomy" id="46433"/>
    <lineage>
        <taxon>Eukaryota</taxon>
        <taxon>Sar</taxon>
        <taxon>Rhizaria</taxon>
        <taxon>Retaria</taxon>
        <taxon>Foraminifera</taxon>
        <taxon>Monothalamids</taxon>
        <taxon>Reticulomyxidae</taxon>
        <taxon>Reticulomyxa</taxon>
    </lineage>
</organism>
<gene>
    <name evidence="6" type="ORF">RFI_19563</name>
</gene>
<protein>
    <submittedName>
        <fullName evidence="6">Arginase</fullName>
    </submittedName>
</protein>
<comment type="caution">
    <text evidence="6">The sequence shown here is derived from an EMBL/GenBank/DDBJ whole genome shotgun (WGS) entry which is preliminary data.</text>
</comment>
<keyword evidence="2 5" id="KW-0378">Hydrolase</keyword>
<evidence type="ECO:0000256" key="5">
    <source>
        <dbReference type="RuleBase" id="RU003684"/>
    </source>
</evidence>
<proteinExistence type="inferred from homology"/>
<dbReference type="PRINTS" id="PR00116">
    <property type="entry name" value="ARGINASE"/>
</dbReference>
<dbReference type="PANTHER" id="PTHR43782:SF3">
    <property type="entry name" value="ARGINASE"/>
    <property type="match status" value="1"/>
</dbReference>
<keyword evidence="1" id="KW-0479">Metal-binding</keyword>
<dbReference type="InterPro" id="IPR006035">
    <property type="entry name" value="Ureohydrolase"/>
</dbReference>
<dbReference type="PROSITE" id="PS01053">
    <property type="entry name" value="ARGINASE_1"/>
    <property type="match status" value="1"/>
</dbReference>
<dbReference type="InterPro" id="IPR020855">
    <property type="entry name" value="Ureohydrolase_Mn_BS"/>
</dbReference>
<dbReference type="OMA" id="LYSACHF"/>
<dbReference type="SUPFAM" id="SSF52768">
    <property type="entry name" value="Arginase/deacetylase"/>
    <property type="match status" value="1"/>
</dbReference>
<evidence type="ECO:0000256" key="2">
    <source>
        <dbReference type="ARBA" id="ARBA00022801"/>
    </source>
</evidence>
<accession>X6MUS8</accession>
<reference evidence="6 7" key="1">
    <citation type="journal article" date="2013" name="Curr. Biol.">
        <title>The Genome of the Foraminiferan Reticulomyxa filosa.</title>
        <authorList>
            <person name="Glockner G."/>
            <person name="Hulsmann N."/>
            <person name="Schleicher M."/>
            <person name="Noegel A.A."/>
            <person name="Eichinger L."/>
            <person name="Gallinger C."/>
            <person name="Pawlowski J."/>
            <person name="Sierra R."/>
            <person name="Euteneuer U."/>
            <person name="Pillet L."/>
            <person name="Moustafa A."/>
            <person name="Platzer M."/>
            <person name="Groth M."/>
            <person name="Szafranski K."/>
            <person name="Schliwa M."/>
        </authorList>
    </citation>
    <scope>NUCLEOTIDE SEQUENCE [LARGE SCALE GENOMIC DNA]</scope>
</reference>
<dbReference type="GO" id="GO:0005829">
    <property type="term" value="C:cytosol"/>
    <property type="evidence" value="ECO:0007669"/>
    <property type="project" value="TreeGrafter"/>
</dbReference>
<dbReference type="EMBL" id="ASPP01016063">
    <property type="protein sequence ID" value="ETO17753.1"/>
    <property type="molecule type" value="Genomic_DNA"/>
</dbReference>